<dbReference type="PANTHER" id="PTHR21064:SF6">
    <property type="entry name" value="AMINOGLYCOSIDE PHOSPHOTRANSFERASE DOMAIN-CONTAINING PROTEIN"/>
    <property type="match status" value="1"/>
</dbReference>
<dbReference type="InterPro" id="IPR050249">
    <property type="entry name" value="Pseudomonas-type_ThrB"/>
</dbReference>
<name>A0ABU7KJX4_9ACTN</name>
<dbReference type="Gene3D" id="3.30.200.20">
    <property type="entry name" value="Phosphorylase Kinase, domain 1"/>
    <property type="match status" value="1"/>
</dbReference>
<evidence type="ECO:0000259" key="2">
    <source>
        <dbReference type="Pfam" id="PF01636"/>
    </source>
</evidence>
<comment type="caution">
    <text evidence="3">The sequence shown here is derived from an EMBL/GenBank/DDBJ whole genome shotgun (WGS) entry which is preliminary data.</text>
</comment>
<dbReference type="Pfam" id="PF01636">
    <property type="entry name" value="APH"/>
    <property type="match status" value="1"/>
</dbReference>
<dbReference type="Proteomes" id="UP001348641">
    <property type="component" value="Unassembled WGS sequence"/>
</dbReference>
<dbReference type="EMBL" id="JAUUCC010000006">
    <property type="protein sequence ID" value="MEE2049600.1"/>
    <property type="molecule type" value="Genomic_DNA"/>
</dbReference>
<sequence length="354" mass="38981">MMDNTQGLDESPGAAVPVEDLRSITEAFDLGEVVEGPDYLPAGLMNRNWRLESKRGCFALKQVRDTSAGDADRNLAAVSHLASDGVPVCAPVATVSGGFFVDAPGGRYCLTDWVDGHHILGNDLELDGVRRLGGVLGQIHQGLRTAAPKAGFPEAPAQMKATVTDAGKAAAEAERFQEIIARSPVVSAFDRRVSELLDQRLILLDKYASSRPKDEVARGPFGWTHGDFQHLNVLWGDTGEVSGVLDWDRIRVRPFGEEVARSATLLFGTHGGGLDLERVAAFVAGYRTEVEVRGEELADAVERLWWKRMCDYWHLEFHYDRDDHSCDHLFFSASDFLAWWCGHREDVVQAFTAG</sequence>
<gene>
    <name evidence="3" type="ORF">Q8A49_03740</name>
</gene>
<protein>
    <submittedName>
        <fullName evidence="3">Phosphotransferase</fullName>
    </submittedName>
</protein>
<dbReference type="PANTHER" id="PTHR21064">
    <property type="entry name" value="AMINOGLYCOSIDE PHOSPHOTRANSFERASE DOMAIN-CONTAINING PROTEIN-RELATED"/>
    <property type="match status" value="1"/>
</dbReference>
<dbReference type="SUPFAM" id="SSF56112">
    <property type="entry name" value="Protein kinase-like (PK-like)"/>
    <property type="match status" value="1"/>
</dbReference>
<dbReference type="Gene3D" id="3.90.1200.10">
    <property type="match status" value="1"/>
</dbReference>
<proteinExistence type="inferred from homology"/>
<dbReference type="InterPro" id="IPR002575">
    <property type="entry name" value="Aminoglycoside_PTrfase"/>
</dbReference>
<evidence type="ECO:0000313" key="4">
    <source>
        <dbReference type="Proteomes" id="UP001348641"/>
    </source>
</evidence>
<dbReference type="RefSeq" id="WP_330156864.1">
    <property type="nucleotide sequence ID" value="NZ_BAAAJA010000005.1"/>
</dbReference>
<evidence type="ECO:0000313" key="3">
    <source>
        <dbReference type="EMBL" id="MEE2049600.1"/>
    </source>
</evidence>
<accession>A0ABU7KJX4</accession>
<dbReference type="InterPro" id="IPR011009">
    <property type="entry name" value="Kinase-like_dom_sf"/>
</dbReference>
<evidence type="ECO:0000256" key="1">
    <source>
        <dbReference type="ARBA" id="ARBA00038240"/>
    </source>
</evidence>
<feature type="domain" description="Aminoglycoside phosphotransferase" evidence="2">
    <location>
        <begin position="41"/>
        <end position="286"/>
    </location>
</feature>
<organism evidence="3 4">
    <name type="scientific">Nocardiopsis tropica</name>
    <dbReference type="NCBI Taxonomy" id="109330"/>
    <lineage>
        <taxon>Bacteria</taxon>
        <taxon>Bacillati</taxon>
        <taxon>Actinomycetota</taxon>
        <taxon>Actinomycetes</taxon>
        <taxon>Streptosporangiales</taxon>
        <taxon>Nocardiopsidaceae</taxon>
        <taxon>Nocardiopsis</taxon>
    </lineage>
</organism>
<comment type="similarity">
    <text evidence="1">Belongs to the pseudomonas-type ThrB family.</text>
</comment>
<reference evidence="3 4" key="1">
    <citation type="submission" date="2023-07" db="EMBL/GenBank/DDBJ databases">
        <authorList>
            <person name="Girao M."/>
            <person name="Carvalho M.F."/>
        </authorList>
    </citation>
    <scope>NUCLEOTIDE SEQUENCE [LARGE SCALE GENOMIC DNA]</scope>
    <source>
        <strain evidence="3 4">66/93</strain>
    </source>
</reference>